<feature type="transmembrane region" description="Helical" evidence="1">
    <location>
        <begin position="417"/>
        <end position="436"/>
    </location>
</feature>
<dbReference type="InterPro" id="IPR045723">
    <property type="entry name" value="DUF6077"/>
</dbReference>
<feature type="transmembrane region" description="Helical" evidence="1">
    <location>
        <begin position="60"/>
        <end position="79"/>
    </location>
</feature>
<feature type="transmembrane region" description="Helical" evidence="1">
    <location>
        <begin position="238"/>
        <end position="257"/>
    </location>
</feature>
<feature type="transmembrane region" description="Helical" evidence="1">
    <location>
        <begin position="386"/>
        <end position="405"/>
    </location>
</feature>
<feature type="transmembrane region" description="Helical" evidence="1">
    <location>
        <begin position="310"/>
        <end position="329"/>
    </location>
</feature>
<reference evidence="2" key="1">
    <citation type="submission" date="2023-05" db="EMBL/GenBank/DDBJ databases">
        <title>Comparative genomics of Bacillaceae isolates and their secondary metabolite potential.</title>
        <authorList>
            <person name="Song L."/>
            <person name="Nielsen L.J."/>
            <person name="Mohite O."/>
            <person name="Xu X."/>
            <person name="Weber T."/>
            <person name="Kovacs A.T."/>
        </authorList>
    </citation>
    <scope>NUCLEOTIDE SEQUENCE</scope>
    <source>
        <strain evidence="2">LY1</strain>
    </source>
</reference>
<feature type="transmembrane region" description="Helical" evidence="1">
    <location>
        <begin position="6"/>
        <end position="24"/>
    </location>
</feature>
<evidence type="ECO:0000313" key="3">
    <source>
        <dbReference type="Proteomes" id="UP001178322"/>
    </source>
</evidence>
<protein>
    <submittedName>
        <fullName evidence="2">DUF6077 domain-containing protein</fullName>
    </submittedName>
</protein>
<dbReference type="EMBL" id="CP126101">
    <property type="protein sequence ID" value="WHY52053.1"/>
    <property type="molecule type" value="Genomic_DNA"/>
</dbReference>
<feature type="transmembrane region" description="Helical" evidence="1">
    <location>
        <begin position="162"/>
        <end position="195"/>
    </location>
</feature>
<feature type="transmembrane region" description="Helical" evidence="1">
    <location>
        <begin position="91"/>
        <end position="115"/>
    </location>
</feature>
<feature type="transmembrane region" description="Helical" evidence="1">
    <location>
        <begin position="443"/>
        <end position="464"/>
    </location>
</feature>
<gene>
    <name evidence="2" type="ORF">QNH24_02135</name>
</gene>
<keyword evidence="1" id="KW-1133">Transmembrane helix</keyword>
<organism evidence="2 3">
    <name type="scientific">Lysinibacillus pakistanensis</name>
    <dbReference type="NCBI Taxonomy" id="759811"/>
    <lineage>
        <taxon>Bacteria</taxon>
        <taxon>Bacillati</taxon>
        <taxon>Bacillota</taxon>
        <taxon>Bacilli</taxon>
        <taxon>Bacillales</taxon>
        <taxon>Bacillaceae</taxon>
        <taxon>Lysinibacillus</taxon>
    </lineage>
</organism>
<proteinExistence type="predicted"/>
<keyword evidence="1" id="KW-0812">Transmembrane</keyword>
<feature type="transmembrane region" description="Helical" evidence="1">
    <location>
        <begin position="207"/>
        <end position="226"/>
    </location>
</feature>
<feature type="transmembrane region" description="Helical" evidence="1">
    <location>
        <begin position="286"/>
        <end position="303"/>
    </location>
</feature>
<dbReference type="RefSeq" id="WP_283870538.1">
    <property type="nucleotide sequence ID" value="NZ_CP126101.1"/>
</dbReference>
<sequence length="600" mass="69733">MLFKTIVLICIFSLIVWSISYYLNKTVNKNLFGLVDGFVIVLVVNALIATPILIFKKSFMIYLFSILIVSIVLVVYFLKKYGIPRLTNIKIDFSLFNVIATIFVITQIITTIFLYKLDYDDSFYLPLANQSMVDESLYSYDSSTGNKDFPMMAFYELESWELFLGLIGYVFQIPIPVLAHTIIPIILILLSYLAYAKFFSLFVEKKYISLMIIFISIFHLMGAYSSFSQGNFLLARMWHGKAIYLNIMLPLLQYYCIRYLDNKELKNIIFACCIIVASISLNPSSIYLSTFFIVAIIVAGSINEFKNIKSILKLLITFIPIGCYVLLLYNGSRKYLNNWMIEELQPLNFFGDLTNYIGKGFYFYFLLIIPILLLKNKQKNIRVLSIYTIVLFILFINPFSAKVLAEYFTSAQTYWRIFWLIPLGTIISLAGVLIYTQINKNKILKYTSVLLFSLLLILSGSFIYSKENKFIAEWNPYKIPLEVVEVSNYLKSEEKIKIVASEEVSMYIRSIASNVELLYTRYAYMIGFLGESPEFNDRVVLYEIINGNIMDYTNFFALIENYDINKAVIKKENKDLIEFLSKNNTTIEYQTDKYIMYKFK</sequence>
<keyword evidence="1" id="KW-0472">Membrane</keyword>
<dbReference type="AlphaFoldDB" id="A0AAX3WZ29"/>
<accession>A0AAX3WZ29</accession>
<evidence type="ECO:0000313" key="2">
    <source>
        <dbReference type="EMBL" id="WHY52053.1"/>
    </source>
</evidence>
<dbReference type="Proteomes" id="UP001178322">
    <property type="component" value="Chromosome"/>
</dbReference>
<feature type="transmembrane region" description="Helical" evidence="1">
    <location>
        <begin position="31"/>
        <end position="54"/>
    </location>
</feature>
<feature type="transmembrane region" description="Helical" evidence="1">
    <location>
        <begin position="356"/>
        <end position="374"/>
    </location>
</feature>
<feature type="transmembrane region" description="Helical" evidence="1">
    <location>
        <begin position="264"/>
        <end position="280"/>
    </location>
</feature>
<evidence type="ECO:0000256" key="1">
    <source>
        <dbReference type="SAM" id="Phobius"/>
    </source>
</evidence>
<name>A0AAX3WZ29_9BACI</name>
<dbReference type="Pfam" id="PF19554">
    <property type="entry name" value="DUF6077"/>
    <property type="match status" value="1"/>
</dbReference>